<dbReference type="InterPro" id="IPR006597">
    <property type="entry name" value="Sel1-like"/>
</dbReference>
<gene>
    <name evidence="2" type="ORF">NB640_10305</name>
</gene>
<dbReference type="InterPro" id="IPR050767">
    <property type="entry name" value="Sel1_AlgK"/>
</dbReference>
<dbReference type="SMART" id="SM00671">
    <property type="entry name" value="SEL1"/>
    <property type="match status" value="6"/>
</dbReference>
<feature type="chain" id="PRO_5038957035" evidence="1">
    <location>
        <begin position="23"/>
        <end position="325"/>
    </location>
</feature>
<organism evidence="2 3">
    <name type="scientific">Oxalobacter vibrioformis</name>
    <dbReference type="NCBI Taxonomy" id="933080"/>
    <lineage>
        <taxon>Bacteria</taxon>
        <taxon>Pseudomonadati</taxon>
        <taxon>Pseudomonadota</taxon>
        <taxon>Betaproteobacteria</taxon>
        <taxon>Burkholderiales</taxon>
        <taxon>Oxalobacteraceae</taxon>
        <taxon>Oxalobacter</taxon>
    </lineage>
</organism>
<name>A0A9E9P2V8_9BURK</name>
<evidence type="ECO:0000256" key="1">
    <source>
        <dbReference type="SAM" id="SignalP"/>
    </source>
</evidence>
<dbReference type="PANTHER" id="PTHR11102">
    <property type="entry name" value="SEL-1-LIKE PROTEIN"/>
    <property type="match status" value="1"/>
</dbReference>
<sequence length="325" mass="37065">MKNLFKTLLLVISGFTATLSIANDLQTADILYEKEKIREALEIYLKPGNRDKTPVQFRIWNIYLSSPDSERSVEWFSQSAKEGNVYAQYHLGLIYTNGIGVKQDYNKALALFTQTAERGYPPALNSMGILYEEGSGVKQSDYEAAQWYLKAAKKNHARSQCNLAGILTYSKTIDRNYRNAYLLLQTCLRLKPNNECCLNRMAELYSNGWGVKMDNKKAIELREKAATVGSEVAMYNLGIYYDYGIGIKKDPQTAMDWYLKAAAKDNAKAMHRLYEIYEYGKLGQTVDKATAAEWKVKAEKAMKEQGLSRNELMDSFRLLMETDEN</sequence>
<dbReference type="Pfam" id="PF08238">
    <property type="entry name" value="Sel1"/>
    <property type="match status" value="7"/>
</dbReference>
<reference evidence="2" key="1">
    <citation type="journal article" date="2022" name="Front. Microbiol.">
        <title>New perspectives on an old grouping: The genomic and phenotypic variability of Oxalobacter formigenes and the implications for calcium oxalate stone prevention.</title>
        <authorList>
            <person name="Chmiel J.A."/>
            <person name="Carr C."/>
            <person name="Stuivenberg G.A."/>
            <person name="Venema R."/>
            <person name="Chanyi R.M."/>
            <person name="Al K.F."/>
            <person name="Giguere D."/>
            <person name="Say H."/>
            <person name="Akouris P.P."/>
            <person name="Dominguez Romero S.A."/>
            <person name="Kwong A."/>
            <person name="Tai V."/>
            <person name="Koval S.F."/>
            <person name="Razvi H."/>
            <person name="Bjazevic J."/>
            <person name="Burton J.P."/>
        </authorList>
    </citation>
    <scope>NUCLEOTIDE SEQUENCE</scope>
    <source>
        <strain evidence="2">WoOx3</strain>
    </source>
</reference>
<dbReference type="Proteomes" id="UP001156215">
    <property type="component" value="Chromosome"/>
</dbReference>
<accession>A0A9E9P2V8</accession>
<keyword evidence="1" id="KW-0732">Signal</keyword>
<dbReference type="InterPro" id="IPR011990">
    <property type="entry name" value="TPR-like_helical_dom_sf"/>
</dbReference>
<proteinExistence type="predicted"/>
<dbReference type="SUPFAM" id="SSF81901">
    <property type="entry name" value="HCP-like"/>
    <property type="match status" value="2"/>
</dbReference>
<dbReference type="RefSeq" id="WP_269308617.1">
    <property type="nucleotide sequence ID" value="NZ_CP098242.1"/>
</dbReference>
<protein>
    <submittedName>
        <fullName evidence="2">Sel1 repeat family protein</fullName>
    </submittedName>
</protein>
<evidence type="ECO:0000313" key="3">
    <source>
        <dbReference type="Proteomes" id="UP001156215"/>
    </source>
</evidence>
<dbReference type="EMBL" id="CP098242">
    <property type="protein sequence ID" value="WAW09615.1"/>
    <property type="molecule type" value="Genomic_DNA"/>
</dbReference>
<dbReference type="Gene3D" id="1.25.40.10">
    <property type="entry name" value="Tetratricopeptide repeat domain"/>
    <property type="match status" value="2"/>
</dbReference>
<dbReference type="PANTHER" id="PTHR11102:SF160">
    <property type="entry name" value="ERAD-ASSOCIATED E3 UBIQUITIN-PROTEIN LIGASE COMPONENT HRD3"/>
    <property type="match status" value="1"/>
</dbReference>
<feature type="signal peptide" evidence="1">
    <location>
        <begin position="1"/>
        <end position="22"/>
    </location>
</feature>
<dbReference type="AlphaFoldDB" id="A0A9E9P2V8"/>
<evidence type="ECO:0000313" key="2">
    <source>
        <dbReference type="EMBL" id="WAW09615.1"/>
    </source>
</evidence>
<keyword evidence="3" id="KW-1185">Reference proteome</keyword>
<dbReference type="KEGG" id="ovb:NB640_10305"/>